<protein>
    <submittedName>
        <fullName evidence="4">Uncharacterized protein LOC115630200</fullName>
    </submittedName>
</protein>
<feature type="chain" id="PRO_5027071383" evidence="1">
    <location>
        <begin position="21"/>
        <end position="228"/>
    </location>
</feature>
<name>A0A6J2U545_DROLE</name>
<dbReference type="RefSeq" id="XP_030382628.1">
    <property type="nucleotide sequence ID" value="XM_030526768.1"/>
</dbReference>
<reference evidence="4" key="1">
    <citation type="submission" date="2025-08" db="UniProtKB">
        <authorList>
            <consortium name="RefSeq"/>
        </authorList>
    </citation>
    <scope>IDENTIFICATION</scope>
    <source>
        <strain evidence="4">11010-0011.00</strain>
        <tissue evidence="4">Whole body</tissue>
    </source>
</reference>
<keyword evidence="3" id="KW-1185">Reference proteome</keyword>
<dbReference type="OrthoDB" id="8005239at2759"/>
<evidence type="ECO:0000256" key="1">
    <source>
        <dbReference type="SAM" id="SignalP"/>
    </source>
</evidence>
<dbReference type="Pfam" id="PF05267">
    <property type="entry name" value="DUF725"/>
    <property type="match status" value="1"/>
</dbReference>
<dbReference type="AlphaFoldDB" id="A0A6J2U545"/>
<dbReference type="InterPro" id="IPR007931">
    <property type="entry name" value="TsetseEP"/>
</dbReference>
<organism evidence="3 4">
    <name type="scientific">Drosophila lebanonensis</name>
    <name type="common">Fruit fly</name>
    <name type="synonym">Scaptodrosophila lebanonensis</name>
    <dbReference type="NCBI Taxonomy" id="7225"/>
    <lineage>
        <taxon>Eukaryota</taxon>
        <taxon>Metazoa</taxon>
        <taxon>Ecdysozoa</taxon>
        <taxon>Arthropoda</taxon>
        <taxon>Hexapoda</taxon>
        <taxon>Insecta</taxon>
        <taxon>Pterygota</taxon>
        <taxon>Neoptera</taxon>
        <taxon>Endopterygota</taxon>
        <taxon>Diptera</taxon>
        <taxon>Brachycera</taxon>
        <taxon>Muscomorpha</taxon>
        <taxon>Ephydroidea</taxon>
        <taxon>Drosophilidae</taxon>
        <taxon>Scaptodrosophila</taxon>
    </lineage>
</organism>
<proteinExistence type="predicted"/>
<gene>
    <name evidence="4" type="primary">LOC115630200</name>
</gene>
<feature type="domain" description="Protein TsetseEP" evidence="2">
    <location>
        <begin position="86"/>
        <end position="203"/>
    </location>
</feature>
<evidence type="ECO:0000313" key="3">
    <source>
        <dbReference type="Proteomes" id="UP000504634"/>
    </source>
</evidence>
<accession>A0A6J2U545</accession>
<evidence type="ECO:0000259" key="2">
    <source>
        <dbReference type="Pfam" id="PF05267"/>
    </source>
</evidence>
<evidence type="ECO:0000313" key="4">
    <source>
        <dbReference type="RefSeq" id="XP_030382628.1"/>
    </source>
</evidence>
<feature type="signal peptide" evidence="1">
    <location>
        <begin position="1"/>
        <end position="20"/>
    </location>
</feature>
<keyword evidence="1" id="KW-0732">Signal</keyword>
<sequence>MKLIIAAIVLAVSCLAGINAGPAPAHGFASLPAPFQAQVFTVVEDMIHLGEETAKALVHQYEEIVVEPHQQLEEAIDNIEARRAESPQCVASQDDEINAILDTVHEEMHDCTVVAAHTSAEIATDVNQATQQLVFGGLSLGRTYNKCQNYKNSVLKQSCMAKFYIQATVYLVQARSSIKTIKQSTNERIPAVFVEGNVCTHNAADEAVNGLNEVNRSIDVCVAKKLRH</sequence>
<dbReference type="Proteomes" id="UP000504634">
    <property type="component" value="Unplaced"/>
</dbReference>
<dbReference type="GeneID" id="115630200"/>